<evidence type="ECO:0000313" key="2">
    <source>
        <dbReference type="EMBL" id="GGD00881.1"/>
    </source>
</evidence>
<protein>
    <recommendedName>
        <fullName evidence="4">DUF4179 domain-containing protein</fullName>
    </recommendedName>
</protein>
<dbReference type="Proteomes" id="UP000619534">
    <property type="component" value="Unassembled WGS sequence"/>
</dbReference>
<keyword evidence="3" id="KW-1185">Reference proteome</keyword>
<name>A0ABQ1PQ42_9BACI</name>
<comment type="caution">
    <text evidence="2">The sequence shown here is derived from an EMBL/GenBank/DDBJ whole genome shotgun (WGS) entry which is preliminary data.</text>
</comment>
<evidence type="ECO:0008006" key="4">
    <source>
        <dbReference type="Google" id="ProtNLM"/>
    </source>
</evidence>
<dbReference type="EMBL" id="BMCJ01000007">
    <property type="protein sequence ID" value="GGD00881.1"/>
    <property type="molecule type" value="Genomic_DNA"/>
</dbReference>
<organism evidence="2 3">
    <name type="scientific">Thalassobacillus devorans</name>
    <dbReference type="NCBI Taxonomy" id="279813"/>
    <lineage>
        <taxon>Bacteria</taxon>
        <taxon>Bacillati</taxon>
        <taxon>Bacillota</taxon>
        <taxon>Bacilli</taxon>
        <taxon>Bacillales</taxon>
        <taxon>Bacillaceae</taxon>
        <taxon>Thalassobacillus</taxon>
    </lineage>
</organism>
<gene>
    <name evidence="2" type="ORF">GCM10007216_34520</name>
</gene>
<accession>A0ABQ1PQ42</accession>
<evidence type="ECO:0000313" key="3">
    <source>
        <dbReference type="Proteomes" id="UP000619534"/>
    </source>
</evidence>
<sequence>MTKTKNNQKKVQLTIGVLVILSLFIGTQFFMGDPVMDATLPETEAEDTEKEETDIPVQWKDVETKEEIYEHFESFIPGLKTAADRGLFQDINQTVTIQDHGGEVYLDKIWFSNQGTFLFYSIGLEDIANLPSNHHNIGMNGMTMETMDGDPFPHSPTMHATIPEKAVYEGNVYLLASGSPILDEEGRPVEKMNETVSVYFNVTLPDGSYRTEETTLGLEYDLKDNLLASFPVEQTLELEDGDIYIKEVNLDVMSTELQIQVDEKQNHPVQVEGQLKTEDQAYPFHIYFDQPRAEQQNKEPAIFSAYTSPFSDIPSEIELSFIKSSTVSDQSYSFELDVSDYEEWRNDQDASYQLLKIESADEKVITEIFDTKVLIDRLEYNHQGAELTIRYDSSAETESGSFLGVEAPSFLHEGSDPWLDTNITIKNENDESPLSQANIHRMEQNSFTLILPPSFLEESEQLNITVEDLLHTREISERLTINTTE</sequence>
<keyword evidence="1" id="KW-1133">Transmembrane helix</keyword>
<reference evidence="3" key="1">
    <citation type="journal article" date="2019" name="Int. J. Syst. Evol. Microbiol.">
        <title>The Global Catalogue of Microorganisms (GCM) 10K type strain sequencing project: providing services to taxonomists for standard genome sequencing and annotation.</title>
        <authorList>
            <consortium name="The Broad Institute Genomics Platform"/>
            <consortium name="The Broad Institute Genome Sequencing Center for Infectious Disease"/>
            <person name="Wu L."/>
            <person name="Ma J."/>
        </authorList>
    </citation>
    <scope>NUCLEOTIDE SEQUENCE [LARGE SCALE GENOMIC DNA]</scope>
    <source>
        <strain evidence="3">CCM 7282</strain>
    </source>
</reference>
<proteinExistence type="predicted"/>
<keyword evidence="1" id="KW-0812">Transmembrane</keyword>
<evidence type="ECO:0000256" key="1">
    <source>
        <dbReference type="SAM" id="Phobius"/>
    </source>
</evidence>
<dbReference type="RefSeq" id="WP_062438835.1">
    <property type="nucleotide sequence ID" value="NZ_BMCJ01000007.1"/>
</dbReference>
<keyword evidence="1" id="KW-0472">Membrane</keyword>
<feature type="transmembrane region" description="Helical" evidence="1">
    <location>
        <begin position="12"/>
        <end position="31"/>
    </location>
</feature>